<sequence length="156" mass="16793">MLPSSQLSRELDGTSTQVLLQNFADRILVLITQMGKVGNLIQATIPPTTPLDPLPPPDPAQPNVVPLPIPPPAIQLTPLLGHAPSEHMQTLHSLYASQVATLVWTSGAEVALETERRAVVVGLALRKSDDASGVGLSEHERKVFYGVMDVVKELLR</sequence>
<reference evidence="1 2" key="1">
    <citation type="journal article" date="2012" name="Appl. Environ. Microbiol.">
        <title>Short-read sequencing for genomic analysis of the brown rot fungus Fibroporia radiculosa.</title>
        <authorList>
            <person name="Tang J.D."/>
            <person name="Perkins A.D."/>
            <person name="Sonstegard T.S."/>
            <person name="Schroeder S.G."/>
            <person name="Burgess S.C."/>
            <person name="Diehl S.V."/>
        </authorList>
    </citation>
    <scope>NUCLEOTIDE SEQUENCE [LARGE SCALE GENOMIC DNA]</scope>
    <source>
        <strain evidence="1 2">TFFH 294</strain>
    </source>
</reference>
<proteinExistence type="predicted"/>
<dbReference type="EMBL" id="HE797160">
    <property type="protein sequence ID" value="CCM04605.1"/>
    <property type="molecule type" value="Genomic_DNA"/>
</dbReference>
<dbReference type="InterPro" id="IPR018788">
    <property type="entry name" value="Proteasome_assmbl_chp_3"/>
</dbReference>
<evidence type="ECO:0000313" key="1">
    <source>
        <dbReference type="EMBL" id="CCM04605.1"/>
    </source>
</evidence>
<dbReference type="PANTHER" id="PTHR31051">
    <property type="entry name" value="PROTEASOME ASSEMBLY CHAPERONE 3"/>
    <property type="match status" value="1"/>
</dbReference>
<dbReference type="PANTHER" id="PTHR31051:SF1">
    <property type="entry name" value="PROTEASOME ASSEMBLY CHAPERONE 3"/>
    <property type="match status" value="1"/>
</dbReference>
<dbReference type="OrthoDB" id="5593278at2759"/>
<dbReference type="InParanoid" id="J4GTI0"/>
<accession>J4GTI0</accession>
<protein>
    <recommendedName>
        <fullName evidence="3">Proteasome assembly chaperone 3</fullName>
    </recommendedName>
</protein>
<dbReference type="GO" id="GO:0043248">
    <property type="term" value="P:proteasome assembly"/>
    <property type="evidence" value="ECO:0007669"/>
    <property type="project" value="InterPro"/>
</dbReference>
<evidence type="ECO:0008006" key="3">
    <source>
        <dbReference type="Google" id="ProtNLM"/>
    </source>
</evidence>
<dbReference type="Gene3D" id="3.30.230.90">
    <property type="match status" value="1"/>
</dbReference>
<dbReference type="AlphaFoldDB" id="J4GTI0"/>
<organism evidence="1 2">
    <name type="scientific">Fibroporia radiculosa</name>
    <dbReference type="NCBI Taxonomy" id="599839"/>
    <lineage>
        <taxon>Eukaryota</taxon>
        <taxon>Fungi</taxon>
        <taxon>Dikarya</taxon>
        <taxon>Basidiomycota</taxon>
        <taxon>Agaricomycotina</taxon>
        <taxon>Agaricomycetes</taxon>
        <taxon>Polyporales</taxon>
        <taxon>Fibroporiaceae</taxon>
        <taxon>Fibroporia</taxon>
    </lineage>
</organism>
<evidence type="ECO:0000313" key="2">
    <source>
        <dbReference type="Proteomes" id="UP000006352"/>
    </source>
</evidence>
<keyword evidence="2" id="KW-1185">Reference proteome</keyword>
<gene>
    <name evidence="1" type="ORF">FIBRA_06787</name>
</gene>
<dbReference type="GeneID" id="24099516"/>
<dbReference type="HOGENOM" id="CLU_105927_0_0_1"/>
<dbReference type="InterPro" id="IPR053720">
    <property type="entry name" value="Psm_Assembly_Chaperone"/>
</dbReference>
<dbReference type="Proteomes" id="UP000006352">
    <property type="component" value="Unassembled WGS sequence"/>
</dbReference>
<dbReference type="STRING" id="599839.J4GTI0"/>
<name>J4GTI0_9APHY</name>
<dbReference type="RefSeq" id="XP_012183888.1">
    <property type="nucleotide sequence ID" value="XM_012328498.1"/>
</dbReference>